<keyword evidence="3" id="KW-1185">Reference proteome</keyword>
<accession>A0A8X8YC98</accession>
<evidence type="ECO:0000313" key="3">
    <source>
        <dbReference type="Proteomes" id="UP000298416"/>
    </source>
</evidence>
<dbReference type="PANTHER" id="PTHR26312">
    <property type="entry name" value="TETRATRICOPEPTIDE REPEAT PROTEIN 5"/>
    <property type="match status" value="1"/>
</dbReference>
<dbReference type="InterPro" id="IPR011990">
    <property type="entry name" value="TPR-like_helical_dom_sf"/>
</dbReference>
<dbReference type="SUPFAM" id="SSF48452">
    <property type="entry name" value="TPR-like"/>
    <property type="match status" value="1"/>
</dbReference>
<feature type="region of interest" description="Disordered" evidence="1">
    <location>
        <begin position="1"/>
        <end position="52"/>
    </location>
</feature>
<reference evidence="2" key="1">
    <citation type="submission" date="2018-01" db="EMBL/GenBank/DDBJ databases">
        <authorList>
            <person name="Mao J.F."/>
        </authorList>
    </citation>
    <scope>NUCLEOTIDE SEQUENCE</scope>
    <source>
        <strain evidence="2">Huo1</strain>
        <tissue evidence="2">Leaf</tissue>
    </source>
</reference>
<sequence length="281" mass="31110">MASQQFNNRIRVRIPRRSRNPCHSLRGHGPSPCPCPPRKGSAGSRQPGSSLISRIRRSARRGCRRLARVQERRERHEVGPSAMSTVGYLESQRKPQSLVVGGGVGGCGGGGVCGGGRGSDEGSGPGRESTDVYYEMMIQANPGNALLLANYARFLKEGRLVKAEEYCGRAILANPSDGNVLSLYADLYGRRKETLFEPRPILIKLSKLTPMIGEDMILTFLLFMCCYVLASYARFLWDAEDDEEEEEEEEEAVNDMYEKRSNLPSNFLQEGAYWPPITAAS</sequence>
<dbReference type="EMBL" id="PNBA02000003">
    <property type="protein sequence ID" value="KAG6429966.1"/>
    <property type="molecule type" value="Genomic_DNA"/>
</dbReference>
<dbReference type="AlphaFoldDB" id="A0A8X8YC98"/>
<proteinExistence type="predicted"/>
<dbReference type="PANTHER" id="PTHR26312:SF168">
    <property type="entry name" value="OS06G0606700 PROTEIN"/>
    <property type="match status" value="1"/>
</dbReference>
<gene>
    <name evidence="2" type="ORF">SASPL_108024</name>
</gene>
<evidence type="ECO:0000313" key="2">
    <source>
        <dbReference type="EMBL" id="KAG6429966.1"/>
    </source>
</evidence>
<dbReference type="Proteomes" id="UP000298416">
    <property type="component" value="Unassembled WGS sequence"/>
</dbReference>
<feature type="compositionally biased region" description="Basic residues" evidence="1">
    <location>
        <begin position="10"/>
        <end position="20"/>
    </location>
</feature>
<reference evidence="2" key="2">
    <citation type="submission" date="2020-08" db="EMBL/GenBank/DDBJ databases">
        <title>Plant Genome Project.</title>
        <authorList>
            <person name="Zhang R.-G."/>
        </authorList>
    </citation>
    <scope>NUCLEOTIDE SEQUENCE</scope>
    <source>
        <strain evidence="2">Huo1</strain>
        <tissue evidence="2">Leaf</tissue>
    </source>
</reference>
<protein>
    <submittedName>
        <fullName evidence="2">Uncharacterized protein</fullName>
    </submittedName>
</protein>
<evidence type="ECO:0000256" key="1">
    <source>
        <dbReference type="SAM" id="MobiDB-lite"/>
    </source>
</evidence>
<organism evidence="2">
    <name type="scientific">Salvia splendens</name>
    <name type="common">Scarlet sage</name>
    <dbReference type="NCBI Taxonomy" id="180675"/>
    <lineage>
        <taxon>Eukaryota</taxon>
        <taxon>Viridiplantae</taxon>
        <taxon>Streptophyta</taxon>
        <taxon>Embryophyta</taxon>
        <taxon>Tracheophyta</taxon>
        <taxon>Spermatophyta</taxon>
        <taxon>Magnoliopsida</taxon>
        <taxon>eudicotyledons</taxon>
        <taxon>Gunneridae</taxon>
        <taxon>Pentapetalae</taxon>
        <taxon>asterids</taxon>
        <taxon>lamiids</taxon>
        <taxon>Lamiales</taxon>
        <taxon>Lamiaceae</taxon>
        <taxon>Nepetoideae</taxon>
        <taxon>Mentheae</taxon>
        <taxon>Salviinae</taxon>
        <taxon>Salvia</taxon>
        <taxon>Salvia subgen. Calosphace</taxon>
        <taxon>core Calosphace</taxon>
    </lineage>
</organism>
<name>A0A8X8YC98_SALSN</name>
<comment type="caution">
    <text evidence="2">The sequence shown here is derived from an EMBL/GenBank/DDBJ whole genome shotgun (WGS) entry which is preliminary data.</text>
</comment>
<dbReference type="Gene3D" id="1.25.40.10">
    <property type="entry name" value="Tetratricopeptide repeat domain"/>
    <property type="match status" value="1"/>
</dbReference>